<accession>A0A239LJD0</accession>
<protein>
    <recommendedName>
        <fullName evidence="4">Transglycosylase SLT domain-containing protein</fullName>
    </recommendedName>
</protein>
<dbReference type="EMBL" id="FZOF01000020">
    <property type="protein sequence ID" value="SNT30008.1"/>
    <property type="molecule type" value="Genomic_DNA"/>
</dbReference>
<dbReference type="RefSeq" id="WP_143681658.1">
    <property type="nucleotide sequence ID" value="NZ_FZOF01000020.1"/>
</dbReference>
<feature type="region of interest" description="Disordered" evidence="1">
    <location>
        <begin position="340"/>
        <end position="406"/>
    </location>
</feature>
<evidence type="ECO:0000256" key="1">
    <source>
        <dbReference type="SAM" id="MobiDB-lite"/>
    </source>
</evidence>
<dbReference type="OrthoDB" id="5503950at2"/>
<evidence type="ECO:0000313" key="3">
    <source>
        <dbReference type="Proteomes" id="UP000198280"/>
    </source>
</evidence>
<reference evidence="2 3" key="1">
    <citation type="submission" date="2017-06" db="EMBL/GenBank/DDBJ databases">
        <authorList>
            <person name="Kim H.J."/>
            <person name="Triplett B.A."/>
        </authorList>
    </citation>
    <scope>NUCLEOTIDE SEQUENCE [LARGE SCALE GENOMIC DNA]</scope>
    <source>
        <strain evidence="2 3">CGMCC 4.1858</strain>
    </source>
</reference>
<keyword evidence="3" id="KW-1185">Reference proteome</keyword>
<evidence type="ECO:0000313" key="2">
    <source>
        <dbReference type="EMBL" id="SNT30008.1"/>
    </source>
</evidence>
<evidence type="ECO:0008006" key="4">
    <source>
        <dbReference type="Google" id="ProtNLM"/>
    </source>
</evidence>
<proteinExistence type="predicted"/>
<gene>
    <name evidence="2" type="ORF">SAMN05216252_12015</name>
</gene>
<name>A0A239LJD0_9ACTN</name>
<organism evidence="2 3">
    <name type="scientific">Actinacidiphila glaucinigra</name>
    <dbReference type="NCBI Taxonomy" id="235986"/>
    <lineage>
        <taxon>Bacteria</taxon>
        <taxon>Bacillati</taxon>
        <taxon>Actinomycetota</taxon>
        <taxon>Actinomycetes</taxon>
        <taxon>Kitasatosporales</taxon>
        <taxon>Streptomycetaceae</taxon>
        <taxon>Actinacidiphila</taxon>
    </lineage>
</organism>
<sequence length="1419" mass="152574">MPSEKRESLLGSDWSSSGDVAWTTSGDAQGLHILTAKEQDGYTWKTAATLSEPGFDADAWIGNVCVTGSGQRAVVVYAPRTFTNKPQLMARGAFTAIVNLSSGAVQKLPVKTSLSYYNPGCGTGETAVLTQSGGDDLPGTRLIRLDAASGKTSAPVKVTGQVTSTVPAENGEMLGASGAQIVRIDQDGHRTPVVRTDQVPYRLTPDGKGGLVFLDKRGTTSSVKRLAAKDVNAPHVGTAKAALLAEGAATETGLTRSAGTVYITGRTSRPRAVAAMPSVVERRTELPRDATVSTRGAAAITGTQWGDGKGTMLLPGEATKARAVKLSMAVTSSKAKASFVVDPERRESSRIAEGTAPSPALTGHGNAPKRMQAAVAGDPSDPVEEERTCSVPRNDPRNQAMQPKPRQVEWAVDQAIKGYLNTLVQRPANWKNLGMPSYMPQSLFPNPALVDGDRAMAQVMLGITTQESNMWQAGREAVPGVTANPLIGNYYGIDLYDGDSSNDWDIDFAEADCGYGITQVTDHMRMAGREDGHGGAAWDYQKQRAAALDYTANIAAGLQILISKWNETRSAGLIANHGSTGRPENWYFAVWAYNSGFHPNNGDGSPWGLGWANNPANPEWDAGRLPFMESAAGGEDASAAARPQNWPYQEKVLGFAAHPPSFLESPGNMVAAFRPSTWNGTGEAVTVKGSALYNRAHLKAPEDAFCVPTSNDCFPGRISDGASNDNGSSGPCGREDFMCWWHEPVTWKTDCVDTCGFEFIRFNQTYPEEADGTAYPPNCTISGLPSGALIVDDVPQGTPVARPGCTNSTWTNSGTFTMNFANNGVEAAYPAKVDLHQLGAGFGGHFYFGHTRADDAKGQRLQITGTWKLDRTLDKDARVWVHLPDHGAQTKQAMYQIKTVNGWVTRLLPQAGTGNRWANIGVHRVKGTVPEVKLSTITPDGTGDDDIAFDAVAFEPGDFGNLPDVTVPDPDPNSPEANYEDQVPMVGTLGSSAVTAKSAAEPKRTTSCSKRDAQGRQQCVTITRGADVPLSALPKENKRTTQQESPGGLAPWCDFTSPTNIMVRTRLQACETFNVSATWSVNDIEVGTAKFYGVQEFKTYSQAPTVIESLTLTATSVPTQLGAVTLKKWSSSCAPNCETSTQPDWNGVPTWAAAVDHHSITGYRSHSWTNTEPAPKNVDELTLSSALDFGSALVSGDDSKKSLATWADVDEVRCDSLFPANTRGCVFQKYPPTLEMNFKKYPAAALYYWILQEKLDSHPGQFPDHPLHKEGTKAVNDRNREVVCELGGKGIRLKPEFHHLATGDNLNLQCDEYPFASSKESGGQFLDNGSTTKTYGSECTTLYAKKDPNGWHIYNDERFPVPTWTEICGRASMPGQQNQDAGSSLSGFVSSLRLHDDDPYFIKIPELEGCDPDAHCTIS</sequence>
<dbReference type="Proteomes" id="UP000198280">
    <property type="component" value="Unassembled WGS sequence"/>
</dbReference>